<protein>
    <recommendedName>
        <fullName evidence="5">Secreted protein</fullName>
    </recommendedName>
</protein>
<feature type="compositionally biased region" description="Basic and acidic residues" evidence="1">
    <location>
        <begin position="109"/>
        <end position="121"/>
    </location>
</feature>
<proteinExistence type="predicted"/>
<name>A0AA40D672_9PEZI</name>
<sequence length="170" mass="18857">MALLVLPAFWLWHMSIFYARGISTPRQGLGLSEVWGSERQQSRSLSRTCHFSPQEKSPGMRIIQIDHICRNCTAASPKPCSPGRGLGSFACLVLPNVQKRKNSLPHHLTTHETTQRHHDNKTPSAHARPSTHLPPRGRYDVSGPLYASYLSKRHYAQGRANAADAGGLQS</sequence>
<accession>A0AA40D672</accession>
<keyword evidence="4" id="KW-1185">Reference proteome</keyword>
<gene>
    <name evidence="3" type="ORF">QBC41DRAFT_17582</name>
</gene>
<dbReference type="EMBL" id="JAULSY010000118">
    <property type="protein sequence ID" value="KAK0664586.1"/>
    <property type="molecule type" value="Genomic_DNA"/>
</dbReference>
<evidence type="ECO:0000256" key="2">
    <source>
        <dbReference type="SAM" id="SignalP"/>
    </source>
</evidence>
<feature type="chain" id="PRO_5041204834" description="Secreted protein" evidence="2">
    <location>
        <begin position="22"/>
        <end position="170"/>
    </location>
</feature>
<evidence type="ECO:0000313" key="3">
    <source>
        <dbReference type="EMBL" id="KAK0664586.1"/>
    </source>
</evidence>
<organism evidence="3 4">
    <name type="scientific">Cercophora samala</name>
    <dbReference type="NCBI Taxonomy" id="330535"/>
    <lineage>
        <taxon>Eukaryota</taxon>
        <taxon>Fungi</taxon>
        <taxon>Dikarya</taxon>
        <taxon>Ascomycota</taxon>
        <taxon>Pezizomycotina</taxon>
        <taxon>Sordariomycetes</taxon>
        <taxon>Sordariomycetidae</taxon>
        <taxon>Sordariales</taxon>
        <taxon>Lasiosphaeriaceae</taxon>
        <taxon>Cercophora</taxon>
    </lineage>
</organism>
<reference evidence="3" key="1">
    <citation type="submission" date="2023-06" db="EMBL/GenBank/DDBJ databases">
        <title>Genome-scale phylogeny and comparative genomics of the fungal order Sordariales.</title>
        <authorList>
            <consortium name="Lawrence Berkeley National Laboratory"/>
            <person name="Hensen N."/>
            <person name="Bonometti L."/>
            <person name="Westerberg I."/>
            <person name="Brannstrom I.O."/>
            <person name="Guillou S."/>
            <person name="Cros-Aarteil S."/>
            <person name="Calhoun S."/>
            <person name="Haridas S."/>
            <person name="Kuo A."/>
            <person name="Mondo S."/>
            <person name="Pangilinan J."/>
            <person name="Riley R."/>
            <person name="Labutti K."/>
            <person name="Andreopoulos B."/>
            <person name="Lipzen A."/>
            <person name="Chen C."/>
            <person name="Yanf M."/>
            <person name="Daum C."/>
            <person name="Ng V."/>
            <person name="Clum A."/>
            <person name="Steindorff A."/>
            <person name="Ohm R."/>
            <person name="Martin F."/>
            <person name="Silar P."/>
            <person name="Natvig D."/>
            <person name="Lalanne C."/>
            <person name="Gautier V."/>
            <person name="Ament-Velasquez S.L."/>
            <person name="Kruys A."/>
            <person name="Hutchinson M.I."/>
            <person name="Powell A.J."/>
            <person name="Barry K."/>
            <person name="Miller A.N."/>
            <person name="Grigoriev I.V."/>
            <person name="Debuchy R."/>
            <person name="Gladieux P."/>
            <person name="Thoren M.H."/>
            <person name="Johannesson H."/>
        </authorList>
    </citation>
    <scope>NUCLEOTIDE SEQUENCE</scope>
    <source>
        <strain evidence="3">CBS 307.81</strain>
    </source>
</reference>
<comment type="caution">
    <text evidence="3">The sequence shown here is derived from an EMBL/GenBank/DDBJ whole genome shotgun (WGS) entry which is preliminary data.</text>
</comment>
<evidence type="ECO:0000256" key="1">
    <source>
        <dbReference type="SAM" id="MobiDB-lite"/>
    </source>
</evidence>
<dbReference type="AlphaFoldDB" id="A0AA40D672"/>
<evidence type="ECO:0000313" key="4">
    <source>
        <dbReference type="Proteomes" id="UP001174997"/>
    </source>
</evidence>
<feature type="signal peptide" evidence="2">
    <location>
        <begin position="1"/>
        <end position="21"/>
    </location>
</feature>
<feature type="region of interest" description="Disordered" evidence="1">
    <location>
        <begin position="109"/>
        <end position="139"/>
    </location>
</feature>
<keyword evidence="2" id="KW-0732">Signal</keyword>
<dbReference type="Proteomes" id="UP001174997">
    <property type="component" value="Unassembled WGS sequence"/>
</dbReference>
<evidence type="ECO:0008006" key="5">
    <source>
        <dbReference type="Google" id="ProtNLM"/>
    </source>
</evidence>